<organism evidence="2 3">
    <name type="scientific">Symbiodinium pilosum</name>
    <name type="common">Dinoflagellate</name>
    <dbReference type="NCBI Taxonomy" id="2952"/>
    <lineage>
        <taxon>Eukaryota</taxon>
        <taxon>Sar</taxon>
        <taxon>Alveolata</taxon>
        <taxon>Dinophyceae</taxon>
        <taxon>Suessiales</taxon>
        <taxon>Symbiodiniaceae</taxon>
        <taxon>Symbiodinium</taxon>
    </lineage>
</organism>
<feature type="transmembrane region" description="Helical" evidence="1">
    <location>
        <begin position="201"/>
        <end position="218"/>
    </location>
</feature>
<dbReference type="OrthoDB" id="416067at2759"/>
<feature type="transmembrane region" description="Helical" evidence="1">
    <location>
        <begin position="230"/>
        <end position="248"/>
    </location>
</feature>
<evidence type="ECO:0000256" key="1">
    <source>
        <dbReference type="SAM" id="Phobius"/>
    </source>
</evidence>
<keyword evidence="1" id="KW-1133">Transmembrane helix</keyword>
<proteinExistence type="predicted"/>
<sequence length="348" mass="38602">MGMPIELRECERSRLLAEAPVKSEPEGVFLTRVADFLPKRKVESTGSAKTPDGICASVLAMLTGRFLALTDQQLLEDKAVSSSARDNLVSECTNMGLISALMMTIVVPMAFENVDDWLEEDYAGSGFAFQDSWIGQQLSESQLQNAVTALHDLSLLGYFVGSVGYLCSTIVTVIILLCIGEIESDAGVEEFLRRVGNATRIPYLFWWNGSIFVLPTWVRYLCSCKTLEGLITLSVSSTALMACLLMSLNHYVRCCMRTHNCINEYEDLHLSQSEAEEDVNAWFQNSKGGSFQDCLKDMAARHGKLIICLDQSSQEHVAMYYHKKKAESVGIPLSPADLYRVAYVSPEL</sequence>
<keyword evidence="1" id="KW-0812">Transmembrane</keyword>
<dbReference type="Proteomes" id="UP000649617">
    <property type="component" value="Unassembled WGS sequence"/>
</dbReference>
<keyword evidence="1" id="KW-0472">Membrane</keyword>
<dbReference type="AlphaFoldDB" id="A0A812SNT8"/>
<accession>A0A812SNT8</accession>
<dbReference type="EMBL" id="CAJNIZ010026558">
    <property type="protein sequence ID" value="CAE7492928.1"/>
    <property type="molecule type" value="Genomic_DNA"/>
</dbReference>
<feature type="transmembrane region" description="Helical" evidence="1">
    <location>
        <begin position="155"/>
        <end position="180"/>
    </location>
</feature>
<keyword evidence="3" id="KW-1185">Reference proteome</keyword>
<protein>
    <submittedName>
        <fullName evidence="2">Uncharacterized protein</fullName>
    </submittedName>
</protein>
<gene>
    <name evidence="2" type="ORF">SPIL2461_LOCUS12707</name>
</gene>
<evidence type="ECO:0000313" key="2">
    <source>
        <dbReference type="EMBL" id="CAE7492928.1"/>
    </source>
</evidence>
<comment type="caution">
    <text evidence="2">The sequence shown here is derived from an EMBL/GenBank/DDBJ whole genome shotgun (WGS) entry which is preliminary data.</text>
</comment>
<name>A0A812SNT8_SYMPI</name>
<reference evidence="2" key="1">
    <citation type="submission" date="2021-02" db="EMBL/GenBank/DDBJ databases">
        <authorList>
            <person name="Dougan E. K."/>
            <person name="Rhodes N."/>
            <person name="Thang M."/>
            <person name="Chan C."/>
        </authorList>
    </citation>
    <scope>NUCLEOTIDE SEQUENCE</scope>
</reference>
<evidence type="ECO:0000313" key="3">
    <source>
        <dbReference type="Proteomes" id="UP000649617"/>
    </source>
</evidence>